<gene>
    <name evidence="1" type="ORF">AXX12_12755</name>
</gene>
<dbReference type="STRING" id="1794912.AXX12_12755"/>
<dbReference type="Pfam" id="PF07892">
    <property type="entry name" value="DUF1667"/>
    <property type="match status" value="1"/>
</dbReference>
<dbReference type="Proteomes" id="UP000076268">
    <property type="component" value="Unassembled WGS sequence"/>
</dbReference>
<organism evidence="1 2">
    <name type="scientific">Anaerosporomusa subterranea</name>
    <dbReference type="NCBI Taxonomy" id="1794912"/>
    <lineage>
        <taxon>Bacteria</taxon>
        <taxon>Bacillati</taxon>
        <taxon>Bacillota</taxon>
        <taxon>Negativicutes</taxon>
        <taxon>Acetonemataceae</taxon>
        <taxon>Anaerosporomusa</taxon>
    </lineage>
</organism>
<accession>A0A154BP00</accession>
<evidence type="ECO:0000313" key="2">
    <source>
        <dbReference type="Proteomes" id="UP000076268"/>
    </source>
</evidence>
<dbReference type="PANTHER" id="PTHR39450">
    <property type="entry name" value="MOLYBDOPTERIN OXIDOREDUCTASE, 4FE-4S CLUSTER-BINDING SUBUNIT"/>
    <property type="match status" value="1"/>
</dbReference>
<proteinExistence type="predicted"/>
<dbReference type="EMBL" id="LSGP01000023">
    <property type="protein sequence ID" value="KYZ75619.1"/>
    <property type="molecule type" value="Genomic_DNA"/>
</dbReference>
<protein>
    <submittedName>
        <fullName evidence="1">Molybdopterin oxidoreductase</fullName>
    </submittedName>
</protein>
<dbReference type="Gene3D" id="3.10.530.10">
    <property type="entry name" value="CPE0013-like"/>
    <property type="match status" value="1"/>
</dbReference>
<reference evidence="1 2" key="1">
    <citation type="submission" date="2016-02" db="EMBL/GenBank/DDBJ databases">
        <title>Anaerosporomusa subterraneum gen. nov., sp. nov., a spore-forming obligate anaerobe isolated from saprolite.</title>
        <authorList>
            <person name="Choi J.K."/>
            <person name="Shah M."/>
            <person name="Yee N."/>
        </authorList>
    </citation>
    <scope>NUCLEOTIDE SEQUENCE [LARGE SCALE GENOMIC DNA]</scope>
    <source>
        <strain evidence="1 2">RU4</strain>
    </source>
</reference>
<comment type="caution">
    <text evidence="1">The sequence shown here is derived from an EMBL/GenBank/DDBJ whole genome shotgun (WGS) entry which is preliminary data.</text>
</comment>
<dbReference type="SUPFAM" id="SSF160148">
    <property type="entry name" value="CPE0013-like"/>
    <property type="match status" value="1"/>
</dbReference>
<dbReference type="InterPro" id="IPR012460">
    <property type="entry name" value="DUF1667"/>
</dbReference>
<dbReference type="InterPro" id="IPR036593">
    <property type="entry name" value="CPE0013-like_sf"/>
</dbReference>
<dbReference type="AlphaFoldDB" id="A0A154BP00"/>
<dbReference type="PANTHER" id="PTHR39450:SF1">
    <property type="entry name" value="DUF1667 DOMAIN-CONTAINING PROTEIN"/>
    <property type="match status" value="1"/>
</dbReference>
<keyword evidence="2" id="KW-1185">Reference proteome</keyword>
<evidence type="ECO:0000313" key="1">
    <source>
        <dbReference type="EMBL" id="KYZ75619.1"/>
    </source>
</evidence>
<name>A0A154BP00_ANASB</name>
<sequence>MSCVGEVEIADNQIVRMVGFTCKRGQEYAKNEVTAPKRVLTTTIRISKGVLPLLPVVSQTPLPKEKIIECARCLANITVKAPVREGDAVYKDILGLGVDMIASRDIEAVGK</sequence>